<protein>
    <recommendedName>
        <fullName evidence="2">SET domain-containing protein</fullName>
    </recommendedName>
</protein>
<evidence type="ECO:0008006" key="2">
    <source>
        <dbReference type="Google" id="ProtNLM"/>
    </source>
</evidence>
<dbReference type="InterPro" id="IPR046341">
    <property type="entry name" value="SET_dom_sf"/>
</dbReference>
<evidence type="ECO:0000313" key="1">
    <source>
        <dbReference type="EnsemblMetazoa" id="Aqu2.1.17347_001"/>
    </source>
</evidence>
<dbReference type="Gene3D" id="2.170.270.10">
    <property type="entry name" value="SET domain"/>
    <property type="match status" value="1"/>
</dbReference>
<dbReference type="SUPFAM" id="SSF82199">
    <property type="entry name" value="SET domain"/>
    <property type="match status" value="1"/>
</dbReference>
<organism evidence="1">
    <name type="scientific">Amphimedon queenslandica</name>
    <name type="common">Sponge</name>
    <dbReference type="NCBI Taxonomy" id="400682"/>
    <lineage>
        <taxon>Eukaryota</taxon>
        <taxon>Metazoa</taxon>
        <taxon>Porifera</taxon>
        <taxon>Demospongiae</taxon>
        <taxon>Heteroscleromorpha</taxon>
        <taxon>Haplosclerida</taxon>
        <taxon>Niphatidae</taxon>
        <taxon>Amphimedon</taxon>
    </lineage>
</organism>
<accession>A0A1X7TQM0</accession>
<sequence length="102" mass="11347">MKSHSAKSNVTVLEKRGMGVSGIFGTKASLRRALPNGETRKVSSYRFQDNIAIVSDKTIAKGEQLTRDYGFQSKDLPWLKTYSSIARARIDQLPLESTPEKS</sequence>
<proteinExistence type="predicted"/>
<dbReference type="AlphaFoldDB" id="A0A1X7TQM0"/>
<dbReference type="InParanoid" id="A0A1X7TQM0"/>
<name>A0A1X7TQM0_AMPQE</name>
<reference evidence="1" key="1">
    <citation type="submission" date="2017-05" db="UniProtKB">
        <authorList>
            <consortium name="EnsemblMetazoa"/>
        </authorList>
    </citation>
    <scope>IDENTIFICATION</scope>
</reference>
<dbReference type="EnsemblMetazoa" id="Aqu2.1.17347_001">
    <property type="protein sequence ID" value="Aqu2.1.17347_001"/>
    <property type="gene ID" value="Aqu2.1.17347"/>
</dbReference>